<dbReference type="SUPFAM" id="SSF53335">
    <property type="entry name" value="S-adenosyl-L-methionine-dependent methyltransferases"/>
    <property type="match status" value="1"/>
</dbReference>
<evidence type="ECO:0000313" key="3">
    <source>
        <dbReference type="Proteomes" id="UP000649617"/>
    </source>
</evidence>
<keyword evidence="3" id="KW-1185">Reference proteome</keyword>
<proteinExistence type="predicted"/>
<gene>
    <name evidence="2" type="ORF">SPIL2461_LOCUS21724</name>
</gene>
<dbReference type="EMBL" id="CAJNIZ010046527">
    <property type="protein sequence ID" value="CAE7750497.1"/>
    <property type="molecule type" value="Genomic_DNA"/>
</dbReference>
<protein>
    <recommendedName>
        <fullName evidence="4">Methyltransferase domain-containing protein</fullName>
    </recommendedName>
</protein>
<feature type="chain" id="PRO_5032339386" description="Methyltransferase domain-containing protein" evidence="1">
    <location>
        <begin position="21"/>
        <end position="277"/>
    </location>
</feature>
<dbReference type="Gene3D" id="3.40.50.150">
    <property type="entry name" value="Vaccinia Virus protein VP39"/>
    <property type="match status" value="1"/>
</dbReference>
<reference evidence="2" key="1">
    <citation type="submission" date="2021-02" db="EMBL/GenBank/DDBJ databases">
        <authorList>
            <person name="Dougan E. K."/>
            <person name="Rhodes N."/>
            <person name="Thang M."/>
            <person name="Chan C."/>
        </authorList>
    </citation>
    <scope>NUCLEOTIDE SEQUENCE</scope>
</reference>
<comment type="caution">
    <text evidence="2">The sequence shown here is derived from an EMBL/GenBank/DDBJ whole genome shotgun (WGS) entry which is preliminary data.</text>
</comment>
<evidence type="ECO:0000256" key="1">
    <source>
        <dbReference type="SAM" id="SignalP"/>
    </source>
</evidence>
<evidence type="ECO:0000313" key="2">
    <source>
        <dbReference type="EMBL" id="CAE7750497.1"/>
    </source>
</evidence>
<keyword evidence="1" id="KW-0732">Signal</keyword>
<organism evidence="2 3">
    <name type="scientific">Symbiodinium pilosum</name>
    <name type="common">Dinoflagellate</name>
    <dbReference type="NCBI Taxonomy" id="2952"/>
    <lineage>
        <taxon>Eukaryota</taxon>
        <taxon>Sar</taxon>
        <taxon>Alveolata</taxon>
        <taxon>Dinophyceae</taxon>
        <taxon>Suessiales</taxon>
        <taxon>Symbiodiniaceae</taxon>
        <taxon>Symbiodinium</taxon>
    </lineage>
</organism>
<dbReference type="AlphaFoldDB" id="A0A812XY73"/>
<accession>A0A812XY73</accession>
<feature type="signal peptide" evidence="1">
    <location>
        <begin position="1"/>
        <end position="20"/>
    </location>
</feature>
<dbReference type="Proteomes" id="UP000649617">
    <property type="component" value="Unassembled WGS sequence"/>
</dbReference>
<evidence type="ECO:0008006" key="4">
    <source>
        <dbReference type="Google" id="ProtNLM"/>
    </source>
</evidence>
<dbReference type="OrthoDB" id="409049at2759"/>
<name>A0A812XY73_SYMPI</name>
<dbReference type="InterPro" id="IPR029063">
    <property type="entry name" value="SAM-dependent_MTases_sf"/>
</dbReference>
<sequence length="277" mass="30809">MFGKYCAIFSVQIGALLVSADITSVPTEASCIANADLAIAKSAEKEEDKVTSSKLFKRHLAEYFCKLGSPRMTVLELGVHHGYSTAVWASIFQKVIAVDLKEELLRVAAARTAKMTNVVFLAANLMADSWTTFRNNRVDAVIIDANHDYHHVRADAYNSLRHLPYLRHMAFHDLGTEEGVLQTVRELSGRRILRNCRKLGQGWDGSSWSYNLWDPATGAVTPAMTNLSEGVACRSVKPQKLQPPFANLRYLVYKQPISQLCHAGLFRFVPGGLLVTR</sequence>
<dbReference type="Pfam" id="PF13578">
    <property type="entry name" value="Methyltransf_24"/>
    <property type="match status" value="1"/>
</dbReference>